<dbReference type="AlphaFoldDB" id="A0A8H3GM02"/>
<dbReference type="EMBL" id="CAJMWZ010002725">
    <property type="protein sequence ID" value="CAE6461126.1"/>
    <property type="molecule type" value="Genomic_DNA"/>
</dbReference>
<protein>
    <submittedName>
        <fullName evidence="1">Uncharacterized protein</fullName>
    </submittedName>
</protein>
<comment type="caution">
    <text evidence="1">The sequence shown here is derived from an EMBL/GenBank/DDBJ whole genome shotgun (WGS) entry which is preliminary data.</text>
</comment>
<accession>A0A8H3GM02</accession>
<organism evidence="1 2">
    <name type="scientific">Rhizoctonia solani</name>
    <dbReference type="NCBI Taxonomy" id="456999"/>
    <lineage>
        <taxon>Eukaryota</taxon>
        <taxon>Fungi</taxon>
        <taxon>Dikarya</taxon>
        <taxon>Basidiomycota</taxon>
        <taxon>Agaricomycotina</taxon>
        <taxon>Agaricomycetes</taxon>
        <taxon>Cantharellales</taxon>
        <taxon>Ceratobasidiaceae</taxon>
        <taxon>Rhizoctonia</taxon>
    </lineage>
</organism>
<gene>
    <name evidence="1" type="ORF">RDB_LOCUS51552</name>
</gene>
<evidence type="ECO:0000313" key="2">
    <source>
        <dbReference type="Proteomes" id="UP000663850"/>
    </source>
</evidence>
<evidence type="ECO:0000313" key="1">
    <source>
        <dbReference type="EMBL" id="CAE6461126.1"/>
    </source>
</evidence>
<proteinExistence type="predicted"/>
<sequence>MLFLYDMSALLQMTAEDGSESSGRCIELGFRILIIHCTSEVVPCSQQPVGKEPRAHLSTHLLTRRALPYQRGRHPGPNLVFSGTELSFWRDSPDRAQEVQQPLMVTLICVKPIASKFQIEIRTPMAMQRDFTMVHRHAYCDGDVSSTLV</sequence>
<dbReference type="Proteomes" id="UP000663850">
    <property type="component" value="Unassembled WGS sequence"/>
</dbReference>
<reference evidence="1" key="1">
    <citation type="submission" date="2021-01" db="EMBL/GenBank/DDBJ databases">
        <authorList>
            <person name="Kaushik A."/>
        </authorList>
    </citation>
    <scope>NUCLEOTIDE SEQUENCE</scope>
    <source>
        <strain evidence="1">Type strain: AG8-Rh-89/</strain>
    </source>
</reference>
<name>A0A8H3GM02_9AGAM</name>